<feature type="transmembrane region" description="Helical" evidence="5">
    <location>
        <begin position="67"/>
        <end position="88"/>
    </location>
</feature>
<feature type="transmembrane region" description="Helical" evidence="5">
    <location>
        <begin position="171"/>
        <end position="188"/>
    </location>
</feature>
<dbReference type="KEGG" id="sus:Acid_4882"/>
<feature type="transmembrane region" description="Helical" evidence="5">
    <location>
        <begin position="16"/>
        <end position="32"/>
    </location>
</feature>
<accession>Q01WX4</accession>
<dbReference type="HOGENOM" id="CLU_672498_0_0_0"/>
<dbReference type="OrthoDB" id="547142at2"/>
<feature type="transmembrane region" description="Helical" evidence="5">
    <location>
        <begin position="208"/>
        <end position="233"/>
    </location>
</feature>
<proteinExistence type="predicted"/>
<feature type="transmembrane region" description="Helical" evidence="5">
    <location>
        <begin position="354"/>
        <end position="372"/>
    </location>
</feature>
<sequence length="409" mass="45203">MTSLVAIENVAPPPKLLSALLAGYVVLLPYQFEVGNEVNFAPADVLMLLVLVLAAGQLKYRKPAWTIWHFAIATLFAAGSLVAALRFGVLDRYEFVNKDAGLLLPFLSYAAITTCITRWEDLRRILRVFTFTVVVENIMAVTAFLLSYFFGTSNPFVRYGGLRLSGMLLDPNAYGGLLVAAYVILEGASVGPEPLFKWPTLWVSRVSLLLGILFTFSRSAWVALGLALVLLFLVQTRAAIRLVLGGLIGAPSLLLLMGQRFVPVFEEMASRPKQVQGRFDLIQDAFQAFSLHPFFGGGIGSFRLGEGEIAHNSAMWFLADFGIVGLAVLLGFLGWFFAKGWFAYRFAPVRAKPLVLALLLAHTAMFGLAMGIEAFYQRHWWLVLGLIASSYSLTLNRFNDPSCERVEQR</sequence>
<gene>
    <name evidence="7" type="ordered locus">Acid_4882</name>
</gene>
<keyword evidence="2 5" id="KW-0812">Transmembrane</keyword>
<dbReference type="InterPro" id="IPR007016">
    <property type="entry name" value="O-antigen_ligase-rel_domated"/>
</dbReference>
<evidence type="ECO:0000256" key="1">
    <source>
        <dbReference type="ARBA" id="ARBA00004141"/>
    </source>
</evidence>
<keyword evidence="3 5" id="KW-1133">Transmembrane helix</keyword>
<evidence type="ECO:0000256" key="4">
    <source>
        <dbReference type="ARBA" id="ARBA00023136"/>
    </source>
</evidence>
<keyword evidence="4 5" id="KW-0472">Membrane</keyword>
<dbReference type="InterPro" id="IPR051533">
    <property type="entry name" value="WaaL-like"/>
</dbReference>
<evidence type="ECO:0000256" key="3">
    <source>
        <dbReference type="ARBA" id="ARBA00022989"/>
    </source>
</evidence>
<feature type="transmembrane region" description="Helical" evidence="5">
    <location>
        <begin position="314"/>
        <end position="342"/>
    </location>
</feature>
<feature type="transmembrane region" description="Helical" evidence="5">
    <location>
        <begin position="239"/>
        <end position="258"/>
    </location>
</feature>
<feature type="transmembrane region" description="Helical" evidence="5">
    <location>
        <begin position="378"/>
        <end position="395"/>
    </location>
</feature>
<dbReference type="eggNOG" id="COG3307">
    <property type="taxonomic scope" value="Bacteria"/>
</dbReference>
<feature type="transmembrane region" description="Helical" evidence="5">
    <location>
        <begin position="38"/>
        <end position="55"/>
    </location>
</feature>
<evidence type="ECO:0000259" key="6">
    <source>
        <dbReference type="Pfam" id="PF04932"/>
    </source>
</evidence>
<dbReference type="PANTHER" id="PTHR37422:SF13">
    <property type="entry name" value="LIPOPOLYSACCHARIDE BIOSYNTHESIS PROTEIN PA4999-RELATED"/>
    <property type="match status" value="1"/>
</dbReference>
<dbReference type="STRING" id="234267.Acid_4882"/>
<dbReference type="PANTHER" id="PTHR37422">
    <property type="entry name" value="TEICHURONIC ACID BIOSYNTHESIS PROTEIN TUAE"/>
    <property type="match status" value="1"/>
</dbReference>
<feature type="transmembrane region" description="Helical" evidence="5">
    <location>
        <begin position="100"/>
        <end position="116"/>
    </location>
</feature>
<organism evidence="7">
    <name type="scientific">Solibacter usitatus (strain Ellin6076)</name>
    <dbReference type="NCBI Taxonomy" id="234267"/>
    <lineage>
        <taxon>Bacteria</taxon>
        <taxon>Pseudomonadati</taxon>
        <taxon>Acidobacteriota</taxon>
        <taxon>Terriglobia</taxon>
        <taxon>Bryobacterales</taxon>
        <taxon>Solibacteraceae</taxon>
        <taxon>Candidatus Solibacter</taxon>
    </lineage>
</organism>
<dbReference type="InParanoid" id="Q01WX4"/>
<dbReference type="EMBL" id="CP000473">
    <property type="protein sequence ID" value="ABJ85841.1"/>
    <property type="molecule type" value="Genomic_DNA"/>
</dbReference>
<reference evidence="7" key="1">
    <citation type="submission" date="2006-10" db="EMBL/GenBank/DDBJ databases">
        <title>Complete sequence of Solibacter usitatus Ellin6076.</title>
        <authorList>
            <consortium name="US DOE Joint Genome Institute"/>
            <person name="Copeland A."/>
            <person name="Lucas S."/>
            <person name="Lapidus A."/>
            <person name="Barry K."/>
            <person name="Detter J.C."/>
            <person name="Glavina del Rio T."/>
            <person name="Hammon N."/>
            <person name="Israni S."/>
            <person name="Dalin E."/>
            <person name="Tice H."/>
            <person name="Pitluck S."/>
            <person name="Thompson L.S."/>
            <person name="Brettin T."/>
            <person name="Bruce D."/>
            <person name="Han C."/>
            <person name="Tapia R."/>
            <person name="Gilna P."/>
            <person name="Schmutz J."/>
            <person name="Larimer F."/>
            <person name="Land M."/>
            <person name="Hauser L."/>
            <person name="Kyrpides N."/>
            <person name="Mikhailova N."/>
            <person name="Janssen P.H."/>
            <person name="Kuske C.R."/>
            <person name="Richardson P."/>
        </authorList>
    </citation>
    <scope>NUCLEOTIDE SEQUENCE</scope>
    <source>
        <strain evidence="7">Ellin6076</strain>
    </source>
</reference>
<evidence type="ECO:0000256" key="5">
    <source>
        <dbReference type="SAM" id="Phobius"/>
    </source>
</evidence>
<evidence type="ECO:0000313" key="7">
    <source>
        <dbReference type="EMBL" id="ABJ85841.1"/>
    </source>
</evidence>
<dbReference type="Pfam" id="PF04932">
    <property type="entry name" value="Wzy_C"/>
    <property type="match status" value="1"/>
</dbReference>
<name>Q01WX4_SOLUE</name>
<dbReference type="AlphaFoldDB" id="Q01WX4"/>
<feature type="domain" description="O-antigen ligase-related" evidence="6">
    <location>
        <begin position="207"/>
        <end position="330"/>
    </location>
</feature>
<feature type="transmembrane region" description="Helical" evidence="5">
    <location>
        <begin position="128"/>
        <end position="151"/>
    </location>
</feature>
<comment type="subcellular location">
    <subcellularLocation>
        <location evidence="1">Membrane</location>
        <topology evidence="1">Multi-pass membrane protein</topology>
    </subcellularLocation>
</comment>
<dbReference type="GO" id="GO:0016020">
    <property type="term" value="C:membrane"/>
    <property type="evidence" value="ECO:0007669"/>
    <property type="project" value="UniProtKB-SubCell"/>
</dbReference>
<evidence type="ECO:0000256" key="2">
    <source>
        <dbReference type="ARBA" id="ARBA00022692"/>
    </source>
</evidence>
<protein>
    <submittedName>
        <fullName evidence="7">O-antigen polymerase</fullName>
    </submittedName>
</protein>